<dbReference type="ExpressionAtlas" id="A0A1D6P922">
    <property type="expression patterns" value="baseline and differential"/>
</dbReference>
<evidence type="ECO:0000256" key="2">
    <source>
        <dbReference type="ARBA" id="ARBA00022679"/>
    </source>
</evidence>
<evidence type="ECO:0000313" key="3">
    <source>
        <dbReference type="EMBL" id="AQL06296.1"/>
    </source>
</evidence>
<dbReference type="PANTHER" id="PTHR43900">
    <property type="entry name" value="GLUTATHIONE S-TRANSFERASE RHO"/>
    <property type="match status" value="1"/>
</dbReference>
<evidence type="ECO:0000256" key="1">
    <source>
        <dbReference type="ARBA" id="ARBA00012452"/>
    </source>
</evidence>
<accession>A0A1D6P922</accession>
<name>A0A1D6P922_MAIZE</name>
<dbReference type="InParanoid" id="A0A1D6P922"/>
<dbReference type="FunFam" id="1.20.1050.10:FF:000212">
    <property type="entry name" value="Glutathione transferase11"/>
    <property type="match status" value="1"/>
</dbReference>
<protein>
    <recommendedName>
        <fullName evidence="1">glutathione transferase</fullName>
        <ecNumber evidence="1">2.5.1.18</ecNumber>
    </recommendedName>
</protein>
<dbReference type="EMBL" id="CM000785">
    <property type="protein sequence ID" value="AQL06296.1"/>
    <property type="molecule type" value="Genomic_DNA"/>
</dbReference>
<dbReference type="GO" id="GO:0004364">
    <property type="term" value="F:glutathione transferase activity"/>
    <property type="evidence" value="ECO:0007669"/>
    <property type="project" value="UniProtKB-EC"/>
</dbReference>
<reference evidence="3" key="1">
    <citation type="submission" date="2015-12" db="EMBL/GenBank/DDBJ databases">
        <title>Update maize B73 reference genome by single molecule sequencing technologies.</title>
        <authorList>
            <consortium name="Maize Genome Sequencing Project"/>
            <person name="Ware D."/>
        </authorList>
    </citation>
    <scope>NUCLEOTIDE SEQUENCE</scope>
    <source>
        <tissue evidence="3">Seedling</tissue>
    </source>
</reference>
<dbReference type="AlphaFoldDB" id="A0A1D6P922"/>
<sequence>MASSAMLQVFGQPASTDVARVMACLLERQLEFELVRTDTFKRGRNNKLPELVKMRARSQSPPPPPPQIPGTYAGTCARSSRGGAPGTCTARARIEQWLQAEAHSFDAPSSALVLHLALSPATAAESERQLLRVLDVYDGALGRSAQVVAAQARTAHYYPAAFDPPASGHAAV</sequence>
<organism evidence="3">
    <name type="scientific">Zea mays</name>
    <name type="common">Maize</name>
    <dbReference type="NCBI Taxonomy" id="4577"/>
    <lineage>
        <taxon>Eukaryota</taxon>
        <taxon>Viridiplantae</taxon>
        <taxon>Streptophyta</taxon>
        <taxon>Embryophyta</taxon>
        <taxon>Tracheophyta</taxon>
        <taxon>Spermatophyta</taxon>
        <taxon>Magnoliopsida</taxon>
        <taxon>Liliopsida</taxon>
        <taxon>Poales</taxon>
        <taxon>Poaceae</taxon>
        <taxon>PACMAD clade</taxon>
        <taxon>Panicoideae</taxon>
        <taxon>Andropogonodae</taxon>
        <taxon>Andropogoneae</taxon>
        <taxon>Tripsacinae</taxon>
        <taxon>Zea</taxon>
    </lineage>
</organism>
<dbReference type="Gene3D" id="1.20.1050.10">
    <property type="match status" value="1"/>
</dbReference>
<gene>
    <name evidence="3" type="ORF">ZEAMMB73_Zm00001d047379</name>
</gene>
<dbReference type="SUPFAM" id="SSF47616">
    <property type="entry name" value="GST C-terminal domain-like"/>
    <property type="match status" value="1"/>
</dbReference>
<dbReference type="SMR" id="A0A1D6P922"/>
<dbReference type="InterPro" id="IPR036282">
    <property type="entry name" value="Glutathione-S-Trfase_C_sf"/>
</dbReference>
<dbReference type="EC" id="2.5.1.18" evidence="1"/>
<dbReference type="Gene3D" id="3.40.30.10">
    <property type="entry name" value="Glutaredoxin"/>
    <property type="match status" value="1"/>
</dbReference>
<dbReference type="STRING" id="4577.A0A1D6P922"/>
<keyword evidence="2" id="KW-0808">Transferase</keyword>
<dbReference type="PANTHER" id="PTHR43900:SF28">
    <property type="entry name" value="GLUTATHIONE TRANSFERASE"/>
    <property type="match status" value="1"/>
</dbReference>
<proteinExistence type="predicted"/>